<dbReference type="Proteomes" id="UP000053923">
    <property type="component" value="Unassembled WGS sequence"/>
</dbReference>
<dbReference type="AlphaFoldDB" id="A0A0X3V4Y1"/>
<keyword evidence="3" id="KW-1185">Reference proteome</keyword>
<reference evidence="3" key="1">
    <citation type="submission" date="2015-10" db="EMBL/GenBank/DDBJ databases">
        <authorList>
            <person name="Ju K.-S."/>
            <person name="Doroghazi J.R."/>
            <person name="Metcalf W.W."/>
        </authorList>
    </citation>
    <scope>NUCLEOTIDE SEQUENCE [LARGE SCALE GENOMIC DNA]</scope>
    <source>
        <strain evidence="3">NRRL 3151</strain>
    </source>
</reference>
<sequence length="108" mass="11404">MALAGAAVAVAVAVAVEKIFNIPGLGRLALGAAIAQDLPPRQTATPALVLLGVAAGLLIQALRRALRATVRDVRVRGVRVRRRRVWTAVREPGVRAERIARTVKEEGG</sequence>
<comment type="caution">
    <text evidence="2">The sequence shown here is derived from an EMBL/GenBank/DDBJ whole genome shotgun (WGS) entry which is preliminary data.</text>
</comment>
<keyword evidence="1" id="KW-0812">Transmembrane</keyword>
<dbReference type="EMBL" id="LLZG01000115">
    <property type="protein sequence ID" value="KUL38306.1"/>
    <property type="molecule type" value="Genomic_DNA"/>
</dbReference>
<proteinExistence type="predicted"/>
<keyword evidence="1" id="KW-0472">Membrane</keyword>
<name>A0A0X3V4Y1_9ACTN</name>
<evidence type="ECO:0000256" key="1">
    <source>
        <dbReference type="SAM" id="Phobius"/>
    </source>
</evidence>
<evidence type="ECO:0000313" key="3">
    <source>
        <dbReference type="Proteomes" id="UP000053923"/>
    </source>
</evidence>
<feature type="transmembrane region" description="Helical" evidence="1">
    <location>
        <begin position="47"/>
        <end position="66"/>
    </location>
</feature>
<evidence type="ECO:0000313" key="2">
    <source>
        <dbReference type="EMBL" id="KUL38306.1"/>
    </source>
</evidence>
<protein>
    <recommendedName>
        <fullName evidence="4">ABC transmembrane type-1 domain-containing protein</fullName>
    </recommendedName>
</protein>
<keyword evidence="1" id="KW-1133">Transmembrane helix</keyword>
<accession>A0A0X3V4Y1</accession>
<evidence type="ECO:0008006" key="4">
    <source>
        <dbReference type="Google" id="ProtNLM"/>
    </source>
</evidence>
<gene>
    <name evidence="2" type="ORF">ADL12_17075</name>
</gene>
<organism evidence="2 3">
    <name type="scientific">Streptomyces regalis</name>
    <dbReference type="NCBI Taxonomy" id="68262"/>
    <lineage>
        <taxon>Bacteria</taxon>
        <taxon>Bacillati</taxon>
        <taxon>Actinomycetota</taxon>
        <taxon>Actinomycetes</taxon>
        <taxon>Kitasatosporales</taxon>
        <taxon>Streptomycetaceae</taxon>
        <taxon>Streptomyces</taxon>
    </lineage>
</organism>